<dbReference type="GO" id="GO:0006289">
    <property type="term" value="P:nucleotide-excision repair"/>
    <property type="evidence" value="ECO:0007669"/>
    <property type="project" value="TreeGrafter"/>
</dbReference>
<dbReference type="GO" id="GO:0000703">
    <property type="term" value="F:oxidized pyrimidine nucleobase lesion DNA N-glycosylase activity"/>
    <property type="evidence" value="ECO:0007669"/>
    <property type="project" value="UniProtKB-UniRule"/>
</dbReference>
<evidence type="ECO:0000256" key="9">
    <source>
        <dbReference type="SAM" id="MobiDB-lite"/>
    </source>
</evidence>
<evidence type="ECO:0000256" key="4">
    <source>
        <dbReference type="ARBA" id="ARBA00023204"/>
    </source>
</evidence>
<dbReference type="SUPFAM" id="SSF48150">
    <property type="entry name" value="DNA-glycosylase"/>
    <property type="match status" value="1"/>
</dbReference>
<keyword evidence="12" id="KW-1185">Reference proteome</keyword>
<dbReference type="EC" id="4.2.99.18" evidence="8"/>
<dbReference type="GO" id="GO:0005634">
    <property type="term" value="C:nucleus"/>
    <property type="evidence" value="ECO:0007669"/>
    <property type="project" value="UniProtKB-SubCell"/>
</dbReference>
<dbReference type="InterPro" id="IPR003265">
    <property type="entry name" value="HhH-GPD_domain"/>
</dbReference>
<dbReference type="InterPro" id="IPR030841">
    <property type="entry name" value="NTH1"/>
</dbReference>
<dbReference type="PANTHER" id="PTHR43286">
    <property type="entry name" value="ENDONUCLEASE III-LIKE PROTEIN 1"/>
    <property type="match status" value="1"/>
</dbReference>
<keyword evidence="8" id="KW-0496">Mitochondrion</keyword>
<accession>A0A1E3HMF3</accession>
<dbReference type="GO" id="GO:0003677">
    <property type="term" value="F:DNA binding"/>
    <property type="evidence" value="ECO:0007669"/>
    <property type="project" value="UniProtKB-UniRule"/>
</dbReference>
<dbReference type="FunFam" id="1.10.1670.10:FF:000023">
    <property type="entry name" value="Endonuclease III homolog"/>
    <property type="match status" value="1"/>
</dbReference>
<dbReference type="Gene3D" id="1.10.1670.10">
    <property type="entry name" value="Helix-hairpin-Helix base-excision DNA repair enzymes (C-terminal)"/>
    <property type="match status" value="1"/>
</dbReference>
<reference evidence="11 12" key="1">
    <citation type="submission" date="2016-06" db="EMBL/GenBank/DDBJ databases">
        <title>Evolution of pathogenesis and genome organization in the Tremellales.</title>
        <authorList>
            <person name="Cuomo C."/>
            <person name="Litvintseva A."/>
            <person name="Heitman J."/>
            <person name="Chen Y."/>
            <person name="Sun S."/>
            <person name="Springer D."/>
            <person name="Dromer F."/>
            <person name="Young S."/>
            <person name="Zeng Q."/>
            <person name="Chapman S."/>
            <person name="Gujja S."/>
            <person name="Saif S."/>
            <person name="Birren B."/>
        </authorList>
    </citation>
    <scope>NUCLEOTIDE SEQUENCE [LARGE SCALE GENOMIC DNA]</scope>
    <source>
        <strain evidence="11 12">CBS 6039</strain>
    </source>
</reference>
<dbReference type="AlphaFoldDB" id="A0A1E3HMF3"/>
<keyword evidence="2 8" id="KW-0227">DNA damage</keyword>
<protein>
    <recommendedName>
        <fullName evidence="8">Endonuclease III homolog</fullName>
        <ecNumber evidence="8">3.2.2.-</ecNumber>
        <ecNumber evidence="8">4.2.99.18</ecNumber>
    </recommendedName>
    <alternativeName>
        <fullName evidence="8">Bifunctional DNA N-glycosylase/DNA-(apurinic or apyrimidinic site) lyase</fullName>
        <shortName evidence="8">DNA glycosylase/AP lyase</shortName>
    </alternativeName>
</protein>
<dbReference type="FunFam" id="1.10.340.30:FF:000001">
    <property type="entry name" value="Endonuclease III"/>
    <property type="match status" value="1"/>
</dbReference>
<comment type="caution">
    <text evidence="11">The sequence shown here is derived from an EMBL/GenBank/DDBJ whole genome shotgun (WGS) entry which is preliminary data.</text>
</comment>
<dbReference type="GO" id="GO:0006285">
    <property type="term" value="P:base-excision repair, AP site formation"/>
    <property type="evidence" value="ECO:0007669"/>
    <property type="project" value="UniProtKB-UniRule"/>
</dbReference>
<feature type="compositionally biased region" description="Basic and acidic residues" evidence="9">
    <location>
        <begin position="78"/>
        <end position="88"/>
    </location>
</feature>
<name>A0A1E3HMF3_9TREE</name>
<dbReference type="GeneID" id="30156015"/>
<dbReference type="GO" id="GO:0005739">
    <property type="term" value="C:mitochondrion"/>
    <property type="evidence" value="ECO:0007669"/>
    <property type="project" value="UniProtKB-SubCell"/>
</dbReference>
<comment type="catalytic activity">
    <reaction evidence="7 8">
        <text>2'-deoxyribonucleotide-(2'-deoxyribose 5'-phosphate)-2'-deoxyribonucleotide-DNA = a 3'-end 2'-deoxyribonucleotide-(2,3-dehydro-2,3-deoxyribose 5'-phosphate)-DNA + a 5'-end 5'-phospho-2'-deoxyribonucleoside-DNA + H(+)</text>
        <dbReference type="Rhea" id="RHEA:66592"/>
        <dbReference type="Rhea" id="RHEA-COMP:13180"/>
        <dbReference type="Rhea" id="RHEA-COMP:16897"/>
        <dbReference type="Rhea" id="RHEA-COMP:17067"/>
        <dbReference type="ChEBI" id="CHEBI:15378"/>
        <dbReference type="ChEBI" id="CHEBI:136412"/>
        <dbReference type="ChEBI" id="CHEBI:157695"/>
        <dbReference type="ChEBI" id="CHEBI:167181"/>
        <dbReference type="EC" id="4.2.99.18"/>
    </reaction>
</comment>
<dbReference type="STRING" id="1295533.A0A1E3HMF3"/>
<feature type="domain" description="HhH-GPD" evidence="10">
    <location>
        <begin position="170"/>
        <end position="326"/>
    </location>
</feature>
<dbReference type="GO" id="GO:0140078">
    <property type="term" value="F:class I DNA-(apurinic or apyrimidinic site) endonuclease activity"/>
    <property type="evidence" value="ECO:0007669"/>
    <property type="project" value="UniProtKB-EC"/>
</dbReference>
<feature type="compositionally biased region" description="Polar residues" evidence="9">
    <location>
        <begin position="21"/>
        <end position="36"/>
    </location>
</feature>
<dbReference type="SMART" id="SM00478">
    <property type="entry name" value="ENDO3c"/>
    <property type="match status" value="1"/>
</dbReference>
<dbReference type="Proteomes" id="UP000094065">
    <property type="component" value="Unassembled WGS sequence"/>
</dbReference>
<dbReference type="EC" id="3.2.2.-" evidence="8"/>
<keyword evidence="8" id="KW-0539">Nucleus</keyword>
<feature type="region of interest" description="Disordered" evidence="9">
    <location>
        <begin position="21"/>
        <end position="122"/>
    </location>
</feature>
<dbReference type="RefSeq" id="XP_018992769.1">
    <property type="nucleotide sequence ID" value="XM_019138826.1"/>
</dbReference>
<evidence type="ECO:0000256" key="5">
    <source>
        <dbReference type="ARBA" id="ARBA00023239"/>
    </source>
</evidence>
<comment type="function">
    <text evidence="8">Bifunctional DNA N-glycosylase with associated apurinic/apyrimidinic (AP) lyase function that catalyzes the first step in base excision repair (BER), the primary repair pathway for the repair of oxidative DNA damage. The DNA N-glycosylase activity releases the damaged DNA base from DNA by cleaving the N-glycosidic bond, leaving an AP site. The AP lyase activity cleaves the phosphodiester bond 3' to the AP site by a beta-elimination. Primarily recognizes and repairs oxidative base damage of pyrimidines.</text>
</comment>
<dbReference type="PANTHER" id="PTHR43286:SF1">
    <property type="entry name" value="ENDONUCLEASE III-LIKE PROTEIN 1"/>
    <property type="match status" value="1"/>
</dbReference>
<keyword evidence="6 8" id="KW-0326">Glycosidase</keyword>
<keyword evidence="5 8" id="KW-0456">Lyase</keyword>
<gene>
    <name evidence="8" type="primary">NTH1</name>
    <name evidence="11" type="ORF">L202_04706</name>
</gene>
<evidence type="ECO:0000313" key="11">
    <source>
        <dbReference type="EMBL" id="ODN77533.1"/>
    </source>
</evidence>
<evidence type="ECO:0000256" key="2">
    <source>
        <dbReference type="ARBA" id="ARBA00022763"/>
    </source>
</evidence>
<comment type="caution">
    <text evidence="8">Lacks conserved residue(s) required for the propagation of feature annotation.</text>
</comment>
<dbReference type="Pfam" id="PF00730">
    <property type="entry name" value="HhH-GPD"/>
    <property type="match status" value="1"/>
</dbReference>
<dbReference type="HAMAP" id="MF_03183">
    <property type="entry name" value="Endonuclease_III_Nth"/>
    <property type="match status" value="1"/>
</dbReference>
<evidence type="ECO:0000256" key="7">
    <source>
        <dbReference type="ARBA" id="ARBA00044632"/>
    </source>
</evidence>
<dbReference type="CDD" id="cd00056">
    <property type="entry name" value="ENDO3c"/>
    <property type="match status" value="1"/>
</dbReference>
<dbReference type="EMBL" id="AWGJ01000007">
    <property type="protein sequence ID" value="ODN77533.1"/>
    <property type="molecule type" value="Genomic_DNA"/>
</dbReference>
<evidence type="ECO:0000313" key="12">
    <source>
        <dbReference type="Proteomes" id="UP000094065"/>
    </source>
</evidence>
<keyword evidence="4 8" id="KW-0234">DNA repair</keyword>
<comment type="similarity">
    <text evidence="1 8">Belongs to the Nth/MutY family.</text>
</comment>
<comment type="subcellular location">
    <subcellularLocation>
        <location evidence="8">Nucleus</location>
    </subcellularLocation>
    <subcellularLocation>
        <location evidence="8">Mitochondrion</location>
    </subcellularLocation>
</comment>
<proteinExistence type="inferred from homology"/>
<evidence type="ECO:0000256" key="8">
    <source>
        <dbReference type="HAMAP-Rule" id="MF_03183"/>
    </source>
</evidence>
<organism evidence="11 12">
    <name type="scientific">Cryptococcus amylolentus CBS 6039</name>
    <dbReference type="NCBI Taxonomy" id="1295533"/>
    <lineage>
        <taxon>Eukaryota</taxon>
        <taxon>Fungi</taxon>
        <taxon>Dikarya</taxon>
        <taxon>Basidiomycota</taxon>
        <taxon>Agaricomycotina</taxon>
        <taxon>Tremellomycetes</taxon>
        <taxon>Tremellales</taxon>
        <taxon>Cryptococcaceae</taxon>
        <taxon>Cryptococcus</taxon>
    </lineage>
</organism>
<evidence type="ECO:0000259" key="10">
    <source>
        <dbReference type="SMART" id="SM00478"/>
    </source>
</evidence>
<dbReference type="Gene3D" id="1.10.340.30">
    <property type="entry name" value="Hypothetical protein, domain 2"/>
    <property type="match status" value="1"/>
</dbReference>
<evidence type="ECO:0000256" key="6">
    <source>
        <dbReference type="ARBA" id="ARBA00023295"/>
    </source>
</evidence>
<keyword evidence="3 8" id="KW-0378">Hydrolase</keyword>
<evidence type="ECO:0000256" key="1">
    <source>
        <dbReference type="ARBA" id="ARBA00008343"/>
    </source>
</evidence>
<dbReference type="InterPro" id="IPR011257">
    <property type="entry name" value="DNA_glycosylase"/>
</dbReference>
<dbReference type="OrthoDB" id="2099276at2759"/>
<evidence type="ECO:0000256" key="3">
    <source>
        <dbReference type="ARBA" id="ARBA00022801"/>
    </source>
</evidence>
<sequence length="469" mass="51907">MSRSHRLKATQSALNSSVKIISAEPTNDGQVFTSLRRTTRSAKTAAVDDEEELPKKSKLNVAKYEYKPATPSPRKKPRLEDAKAEPDVKIQASPIKRVATPRSTPKKPMPQTSLAKPHPAPAKWEEQYRLIEHMRRGIIAPVDDMGCERPRTGANDAKTFRFHILISLMLSAQTKDAVTSAAVSLLHETLPGGLTAESLAAASAEQVHECINKVGFWRRKADYIQEAAKHLLEKEGEEKGDVPNTLEGLCELKGVGPKMAFLALQCAWDINAGIGVDVHVHRITNRLKWHKPPTTNPEQTRLNLQSWLPEKLHKPINPLMVGFGQMICLPVGPRCDLCLLGQRGICPSRVRGVTGKGRKDVVFTFGEVEEEGKELGEWAWGQTSDSFPDALRPKKEPKIEISYDSLQQIADPEPQPQPITPVKMERGVGLEEAIEEPGLRSPEQVLGVIDQVDGVTDIGAEMKKETVDW</sequence>
<dbReference type="InterPro" id="IPR023170">
    <property type="entry name" value="HhH_base_excis_C"/>
</dbReference>